<organism evidence="1">
    <name type="scientific">Brachypodium distachyon</name>
    <name type="common">Purple false brome</name>
    <name type="synonym">Trachynia distachya</name>
    <dbReference type="NCBI Taxonomy" id="15368"/>
    <lineage>
        <taxon>Eukaryota</taxon>
        <taxon>Viridiplantae</taxon>
        <taxon>Streptophyta</taxon>
        <taxon>Embryophyta</taxon>
        <taxon>Tracheophyta</taxon>
        <taxon>Spermatophyta</taxon>
        <taxon>Magnoliopsida</taxon>
        <taxon>Liliopsida</taxon>
        <taxon>Poales</taxon>
        <taxon>Poaceae</taxon>
        <taxon>BOP clade</taxon>
        <taxon>Pooideae</taxon>
        <taxon>Stipodae</taxon>
        <taxon>Brachypodieae</taxon>
        <taxon>Brachypodium</taxon>
    </lineage>
</organism>
<dbReference type="InParanoid" id="A0A2K2CR58"/>
<gene>
    <name evidence="1" type="ORF">BRADI_4g29506v3</name>
</gene>
<dbReference type="Gramene" id="PNT64509">
    <property type="protein sequence ID" value="PNT64509"/>
    <property type="gene ID" value="BRADI_4g29506v3"/>
</dbReference>
<evidence type="ECO:0000313" key="2">
    <source>
        <dbReference type="EnsemblPlants" id="PNT64509"/>
    </source>
</evidence>
<keyword evidence="3" id="KW-1185">Reference proteome</keyword>
<dbReference type="AlphaFoldDB" id="A0A2K2CR58"/>
<proteinExistence type="predicted"/>
<dbReference type="Proteomes" id="UP000008810">
    <property type="component" value="Chromosome 4"/>
</dbReference>
<dbReference type="EMBL" id="CM000883">
    <property type="protein sequence ID" value="PNT64509.1"/>
    <property type="molecule type" value="Genomic_DNA"/>
</dbReference>
<name>A0A2K2CR58_BRADI</name>
<reference evidence="1" key="2">
    <citation type="submission" date="2017-06" db="EMBL/GenBank/DDBJ databases">
        <title>WGS assembly of Brachypodium distachyon.</title>
        <authorList>
            <consortium name="The International Brachypodium Initiative"/>
            <person name="Lucas S."/>
            <person name="Harmon-Smith M."/>
            <person name="Lail K."/>
            <person name="Tice H."/>
            <person name="Grimwood J."/>
            <person name="Bruce D."/>
            <person name="Barry K."/>
            <person name="Shu S."/>
            <person name="Lindquist E."/>
            <person name="Wang M."/>
            <person name="Pitluck S."/>
            <person name="Vogel J.P."/>
            <person name="Garvin D.F."/>
            <person name="Mockler T.C."/>
            <person name="Schmutz J."/>
            <person name="Rokhsar D."/>
            <person name="Bevan M.W."/>
        </authorList>
    </citation>
    <scope>NUCLEOTIDE SEQUENCE</scope>
    <source>
        <strain evidence="1">Bd21</strain>
    </source>
</reference>
<reference evidence="2" key="3">
    <citation type="submission" date="2018-08" db="UniProtKB">
        <authorList>
            <consortium name="EnsemblPlants"/>
        </authorList>
    </citation>
    <scope>IDENTIFICATION</scope>
    <source>
        <strain evidence="2">cv. Bd21</strain>
    </source>
</reference>
<evidence type="ECO:0000313" key="3">
    <source>
        <dbReference type="Proteomes" id="UP000008810"/>
    </source>
</evidence>
<sequence>MKRRAAAAAQEHNIGEAAGRKRQLYGFSASLVVAPWVARLLNSLIGHIDGQHGGQVSKPSIW</sequence>
<accession>A0A2K2CR58</accession>
<evidence type="ECO:0000313" key="1">
    <source>
        <dbReference type="EMBL" id="PNT64509.1"/>
    </source>
</evidence>
<reference evidence="1 2" key="1">
    <citation type="journal article" date="2010" name="Nature">
        <title>Genome sequencing and analysis of the model grass Brachypodium distachyon.</title>
        <authorList>
            <consortium name="International Brachypodium Initiative"/>
        </authorList>
    </citation>
    <scope>NUCLEOTIDE SEQUENCE [LARGE SCALE GENOMIC DNA]</scope>
    <source>
        <strain evidence="1 2">Bd21</strain>
    </source>
</reference>
<dbReference type="EnsemblPlants" id="PNT64509">
    <property type="protein sequence ID" value="PNT64509"/>
    <property type="gene ID" value="BRADI_4g29506v3"/>
</dbReference>
<protein>
    <submittedName>
        <fullName evidence="1 2">Uncharacterized protein</fullName>
    </submittedName>
</protein>